<dbReference type="EC" id="3.1.3.-" evidence="1"/>
<dbReference type="PANTHER" id="PTHR48100">
    <property type="entry name" value="BROAD-SPECIFICITY PHOSPHATASE YOR283W-RELATED"/>
    <property type="match status" value="1"/>
</dbReference>
<dbReference type="GO" id="GO:0005737">
    <property type="term" value="C:cytoplasm"/>
    <property type="evidence" value="ECO:0007669"/>
    <property type="project" value="TreeGrafter"/>
</dbReference>
<sequence>MQLLLIRHAQSSNNRLEGHPEYLQGRLADPPLTRLGHQQAQWLAEWAAGDEVGRRVTHLYTSLMTRAVQTAAPLASALGLEVHGLTEAYECGGLTTGPAGGFTPVAGRPHASLLQDCPALRWPETLQGQPWDGGAEPWDAARFAARAAQVVAKLQATADRAEVVALVTHHDFAQYLLADLLGLPHDVTRTFRLQNTGTALLELGPDDGRLRTPLWFNRTGHLPPEALTG</sequence>
<dbReference type="InterPro" id="IPR029033">
    <property type="entry name" value="His_PPase_superfam"/>
</dbReference>
<dbReference type="GO" id="GO:0016791">
    <property type="term" value="F:phosphatase activity"/>
    <property type="evidence" value="ECO:0007669"/>
    <property type="project" value="TreeGrafter"/>
</dbReference>
<dbReference type="PANTHER" id="PTHR48100:SF58">
    <property type="entry name" value="PE-PGRS FAMILY PROTEIN PE_PGRS11"/>
    <property type="match status" value="1"/>
</dbReference>
<dbReference type="SUPFAM" id="SSF53254">
    <property type="entry name" value="Phosphoglycerate mutase-like"/>
    <property type="match status" value="1"/>
</dbReference>
<dbReference type="RefSeq" id="WP_350242806.1">
    <property type="nucleotide sequence ID" value="NZ_CP158299.1"/>
</dbReference>
<keyword evidence="1" id="KW-0378">Hydrolase</keyword>
<dbReference type="KEGG" id="dsc:ABOD76_15135"/>
<dbReference type="EMBL" id="CP158299">
    <property type="protein sequence ID" value="XBV84769.1"/>
    <property type="molecule type" value="Genomic_DNA"/>
</dbReference>
<dbReference type="Gene3D" id="3.40.50.1240">
    <property type="entry name" value="Phosphoglycerate mutase-like"/>
    <property type="match status" value="1"/>
</dbReference>
<dbReference type="AlphaFoldDB" id="A0AAU7U833"/>
<evidence type="ECO:0000313" key="1">
    <source>
        <dbReference type="EMBL" id="XBV84769.1"/>
    </source>
</evidence>
<dbReference type="InterPro" id="IPR013078">
    <property type="entry name" value="His_Pase_superF_clade-1"/>
</dbReference>
<dbReference type="Pfam" id="PF00300">
    <property type="entry name" value="His_Phos_1"/>
    <property type="match status" value="1"/>
</dbReference>
<protein>
    <submittedName>
        <fullName evidence="1">Histidine phosphatase family protein</fullName>
        <ecNumber evidence="1">3.1.3.-</ecNumber>
    </submittedName>
</protein>
<proteinExistence type="predicted"/>
<dbReference type="CDD" id="cd07067">
    <property type="entry name" value="HP_PGM_like"/>
    <property type="match status" value="1"/>
</dbReference>
<reference evidence="1" key="1">
    <citation type="submission" date="2024-06" db="EMBL/GenBank/DDBJ databases">
        <title>Draft Genome Sequence of Deinococcus sonorensis Type Strain KR-87, a Biofilm Producing Representative of the Genus Deinococcus.</title>
        <authorList>
            <person name="Boren L.S."/>
            <person name="Grosso R.A."/>
            <person name="Hugenberg-Cox A.N."/>
            <person name="Hill J.T.E."/>
            <person name="Albert C.M."/>
            <person name="Tuohy J.M."/>
        </authorList>
    </citation>
    <scope>NUCLEOTIDE SEQUENCE</scope>
    <source>
        <strain evidence="1">KR-87</strain>
    </source>
</reference>
<gene>
    <name evidence="1" type="ORF">ABOD76_15135</name>
</gene>
<dbReference type="InterPro" id="IPR050275">
    <property type="entry name" value="PGM_Phosphatase"/>
</dbReference>
<dbReference type="SMART" id="SM00855">
    <property type="entry name" value="PGAM"/>
    <property type="match status" value="1"/>
</dbReference>
<organism evidence="1">
    <name type="scientific">Deinococcus sonorensis KR-87</name>
    <dbReference type="NCBI Taxonomy" id="694439"/>
    <lineage>
        <taxon>Bacteria</taxon>
        <taxon>Thermotogati</taxon>
        <taxon>Deinococcota</taxon>
        <taxon>Deinococci</taxon>
        <taxon>Deinococcales</taxon>
        <taxon>Deinococcaceae</taxon>
        <taxon>Deinococcus</taxon>
    </lineage>
</organism>
<name>A0AAU7U833_9DEIO</name>
<accession>A0AAU7U833</accession>